<keyword evidence="2" id="KW-0732">Signal</keyword>
<dbReference type="EMBL" id="LGUT01000918">
    <property type="protein sequence ID" value="KOG90044.1"/>
    <property type="molecule type" value="Genomic_DNA"/>
</dbReference>
<gene>
    <name evidence="3" type="ORF">ADK38_10890</name>
</gene>
<reference evidence="3 4" key="1">
    <citation type="submission" date="2015-07" db="EMBL/GenBank/DDBJ databases">
        <authorList>
            <person name="Ju K.-S."/>
            <person name="Doroghazi J.R."/>
            <person name="Metcalf W.W."/>
        </authorList>
    </citation>
    <scope>NUCLEOTIDE SEQUENCE [LARGE SCALE GENOMIC DNA]</scope>
    <source>
        <strain evidence="3 4">NRRL B-3589</strain>
    </source>
</reference>
<keyword evidence="1" id="KW-0472">Membrane</keyword>
<keyword evidence="1" id="KW-1133">Transmembrane helix</keyword>
<evidence type="ECO:0000256" key="1">
    <source>
        <dbReference type="SAM" id="Phobius"/>
    </source>
</evidence>
<feature type="chain" id="PRO_5046264091" evidence="2">
    <location>
        <begin position="33"/>
        <end position="94"/>
    </location>
</feature>
<name>A0ABR5J9E5_9ACTN</name>
<evidence type="ECO:0000313" key="3">
    <source>
        <dbReference type="EMBL" id="KOG90044.1"/>
    </source>
</evidence>
<dbReference type="Proteomes" id="UP000037020">
    <property type="component" value="Unassembled WGS sequence"/>
</dbReference>
<evidence type="ECO:0000256" key="2">
    <source>
        <dbReference type="SAM" id="SignalP"/>
    </source>
</evidence>
<feature type="signal peptide" evidence="2">
    <location>
        <begin position="1"/>
        <end position="32"/>
    </location>
</feature>
<protein>
    <submittedName>
        <fullName evidence="3">Uncharacterized protein</fullName>
    </submittedName>
</protein>
<evidence type="ECO:0000313" key="4">
    <source>
        <dbReference type="Proteomes" id="UP000037020"/>
    </source>
</evidence>
<organism evidence="3 4">
    <name type="scientific">Streptomyces varsoviensis</name>
    <dbReference type="NCBI Taxonomy" id="67373"/>
    <lineage>
        <taxon>Bacteria</taxon>
        <taxon>Bacillati</taxon>
        <taxon>Actinomycetota</taxon>
        <taxon>Actinomycetes</taxon>
        <taxon>Kitasatosporales</taxon>
        <taxon>Streptomycetaceae</taxon>
        <taxon>Streptomyces</taxon>
    </lineage>
</organism>
<dbReference type="RefSeq" id="WP_030883402.1">
    <property type="nucleotide sequence ID" value="NZ_JBEZAH010000007.1"/>
</dbReference>
<comment type="caution">
    <text evidence="3">The sequence shown here is derived from an EMBL/GenBank/DDBJ whole genome shotgun (WGS) entry which is preliminary data.</text>
</comment>
<sequence>MPTKARILLATAFATATVAVGVVAVPAGSAQAAERDGKTEALAFTNPLKQAVDVGKDVREHHDLPRPVLAGAAVLVAGTGAYGALRLARRRSAR</sequence>
<feature type="transmembrane region" description="Helical" evidence="1">
    <location>
        <begin position="68"/>
        <end position="88"/>
    </location>
</feature>
<accession>A0ABR5J9E5</accession>
<proteinExistence type="predicted"/>
<keyword evidence="4" id="KW-1185">Reference proteome</keyword>
<keyword evidence="1" id="KW-0812">Transmembrane</keyword>